<feature type="transmembrane region" description="Helical" evidence="6">
    <location>
        <begin position="223"/>
        <end position="243"/>
    </location>
</feature>
<dbReference type="InterPro" id="IPR001046">
    <property type="entry name" value="NRAMP_fam"/>
</dbReference>
<feature type="transmembrane region" description="Helical" evidence="6">
    <location>
        <begin position="409"/>
        <end position="437"/>
    </location>
</feature>
<feature type="transmembrane region" description="Helical" evidence="6">
    <location>
        <begin position="158"/>
        <end position="174"/>
    </location>
</feature>
<comment type="caution">
    <text evidence="7">The sequence shown here is derived from an EMBL/GenBank/DDBJ whole genome shotgun (WGS) entry which is preliminary data.</text>
</comment>
<evidence type="ECO:0000256" key="6">
    <source>
        <dbReference type="SAM" id="Phobius"/>
    </source>
</evidence>
<dbReference type="RefSeq" id="WP_006215362.1">
    <property type="nucleotide sequence ID" value="NZ_ANHZ02000019.1"/>
</dbReference>
<keyword evidence="3 6" id="KW-1133">Transmembrane helix</keyword>
<gene>
    <name evidence="7" type="ORF">C884_00933</name>
</gene>
<keyword evidence="2 6" id="KW-0812">Transmembrane</keyword>
<feature type="transmembrane region" description="Helical" evidence="6">
    <location>
        <begin position="349"/>
        <end position="366"/>
    </location>
</feature>
<feature type="transmembrane region" description="Helical" evidence="6">
    <location>
        <begin position="186"/>
        <end position="203"/>
    </location>
</feature>
<dbReference type="AlphaFoldDB" id="M2WBU9"/>
<accession>M2WBU9</accession>
<dbReference type="GO" id="GO:0005886">
    <property type="term" value="C:plasma membrane"/>
    <property type="evidence" value="ECO:0007669"/>
    <property type="project" value="TreeGrafter"/>
</dbReference>
<feature type="transmembrane region" description="Helical" evidence="6">
    <location>
        <begin position="51"/>
        <end position="69"/>
    </location>
</feature>
<dbReference type="PANTHER" id="PTHR11706">
    <property type="entry name" value="SOLUTE CARRIER PROTEIN FAMILY 11 MEMBER"/>
    <property type="match status" value="1"/>
</dbReference>
<evidence type="ECO:0000256" key="2">
    <source>
        <dbReference type="ARBA" id="ARBA00022692"/>
    </source>
</evidence>
<dbReference type="GO" id="GO:0005384">
    <property type="term" value="F:manganese ion transmembrane transporter activity"/>
    <property type="evidence" value="ECO:0007669"/>
    <property type="project" value="TreeGrafter"/>
</dbReference>
<comment type="subcellular location">
    <subcellularLocation>
        <location evidence="1">Membrane</location>
        <topology evidence="1">Multi-pass membrane protein</topology>
    </subcellularLocation>
</comment>
<evidence type="ECO:0000256" key="3">
    <source>
        <dbReference type="ARBA" id="ARBA00022989"/>
    </source>
</evidence>
<dbReference type="PANTHER" id="PTHR11706:SF2">
    <property type="entry name" value="TRANSPORTER PROTEIN"/>
    <property type="match status" value="1"/>
</dbReference>
<name>M2WBU9_9MICC</name>
<evidence type="ECO:0000256" key="1">
    <source>
        <dbReference type="ARBA" id="ARBA00004141"/>
    </source>
</evidence>
<evidence type="ECO:0000256" key="5">
    <source>
        <dbReference type="SAM" id="MobiDB-lite"/>
    </source>
</evidence>
<reference evidence="7 8" key="1">
    <citation type="journal article" date="2014" name="Genome Announc.">
        <title>Draft Genome Sequence of Kocuria palustris PEL.</title>
        <authorList>
            <person name="Sharma G."/>
            <person name="Khatri I."/>
            <person name="Subramanian S."/>
        </authorList>
    </citation>
    <scope>NUCLEOTIDE SEQUENCE [LARGE SCALE GENOMIC DNA]</scope>
    <source>
        <strain evidence="7 8">PEL</strain>
    </source>
</reference>
<feature type="region of interest" description="Disordered" evidence="5">
    <location>
        <begin position="1"/>
        <end position="41"/>
    </location>
</feature>
<dbReference type="Pfam" id="PF01566">
    <property type="entry name" value="Nramp"/>
    <property type="match status" value="1"/>
</dbReference>
<evidence type="ECO:0000313" key="7">
    <source>
        <dbReference type="EMBL" id="EME35932.1"/>
    </source>
</evidence>
<evidence type="ECO:0000256" key="4">
    <source>
        <dbReference type="ARBA" id="ARBA00023136"/>
    </source>
</evidence>
<dbReference type="STRING" id="71999.KPaMU14_00205"/>
<evidence type="ECO:0000313" key="8">
    <source>
        <dbReference type="Proteomes" id="UP000009877"/>
    </source>
</evidence>
<feature type="transmembrane region" description="Helical" evidence="6">
    <location>
        <begin position="118"/>
        <end position="138"/>
    </location>
</feature>
<keyword evidence="8" id="KW-1185">Reference proteome</keyword>
<dbReference type="GO" id="GO:0015086">
    <property type="term" value="F:cadmium ion transmembrane transporter activity"/>
    <property type="evidence" value="ECO:0007669"/>
    <property type="project" value="TreeGrafter"/>
</dbReference>
<organism evidence="7 8">
    <name type="scientific">Kocuria palustris PEL</name>
    <dbReference type="NCBI Taxonomy" id="1236550"/>
    <lineage>
        <taxon>Bacteria</taxon>
        <taxon>Bacillati</taxon>
        <taxon>Actinomycetota</taxon>
        <taxon>Actinomycetes</taxon>
        <taxon>Micrococcales</taxon>
        <taxon>Micrococcaceae</taxon>
        <taxon>Kocuria</taxon>
    </lineage>
</organism>
<dbReference type="EMBL" id="ANHZ02000019">
    <property type="protein sequence ID" value="EME35932.1"/>
    <property type="molecule type" value="Genomic_DNA"/>
</dbReference>
<dbReference type="Proteomes" id="UP000009877">
    <property type="component" value="Unassembled WGS sequence"/>
</dbReference>
<feature type="transmembrane region" description="Helical" evidence="6">
    <location>
        <begin position="264"/>
        <end position="289"/>
    </location>
</feature>
<proteinExistence type="predicted"/>
<keyword evidence="4 6" id="KW-0472">Membrane</keyword>
<sequence length="438" mass="44810">MTQHDPEQTSPWGDGSAADPSSGSSVATTPEGEIQTGPPTAALASSSTRQAILGALFLMATSAIGPGFITQTANFTVQLGAAFAFAILVSILVDIAVQLNVWRVIGVSGLKAQQLGNAVLPGIGWLVAVLVAIGGLVFNIGNTAGGGLGINAMTGLDAKWGGLITAVLAIAVFLSKKAGMALDKIVIGLGVVMILVTGYVAIVSDPPVGEAMKNMVIPDQVSFVVITTLIGGTIGGYITYAGAHRMVDSGITGPENAKRISNSSVLGIIITGVMRFLLFLAILGVVAGGAQLTGENLAAQAFEHAAGEIGLRLFGLILWAASISSVIGAAYTSVSFLTSEKTSGRTRNILTVAFIAVSALVFLLLGQAPSTLLIVAGAVNGLILPIGFTVIIIVAWFRRDLLHGYRYPVWLASIGSVALLVCFFLGLKSLAGIAALWA</sequence>
<feature type="transmembrane region" description="Helical" evidence="6">
    <location>
        <begin position="372"/>
        <end position="397"/>
    </location>
</feature>
<protein>
    <submittedName>
        <fullName evidence="7">Mn2+/Fe2+ transporter</fullName>
    </submittedName>
</protein>
<feature type="transmembrane region" description="Helical" evidence="6">
    <location>
        <begin position="75"/>
        <end position="97"/>
    </location>
</feature>
<feature type="compositionally biased region" description="Low complexity" evidence="5">
    <location>
        <begin position="13"/>
        <end position="25"/>
    </location>
</feature>
<feature type="transmembrane region" description="Helical" evidence="6">
    <location>
        <begin position="309"/>
        <end position="337"/>
    </location>
</feature>
<dbReference type="GO" id="GO:0034755">
    <property type="term" value="P:iron ion transmembrane transport"/>
    <property type="evidence" value="ECO:0007669"/>
    <property type="project" value="TreeGrafter"/>
</dbReference>